<dbReference type="Pfam" id="PF00145">
    <property type="entry name" value="DNA_methylase"/>
    <property type="match status" value="1"/>
</dbReference>
<comment type="catalytic activity">
    <reaction evidence="8">
        <text>a 2'-deoxycytidine in DNA + S-adenosyl-L-methionine = a 5-methyl-2'-deoxycytidine in DNA + S-adenosyl-L-homocysteine + H(+)</text>
        <dbReference type="Rhea" id="RHEA:13681"/>
        <dbReference type="Rhea" id="RHEA-COMP:11369"/>
        <dbReference type="Rhea" id="RHEA-COMP:11370"/>
        <dbReference type="ChEBI" id="CHEBI:15378"/>
        <dbReference type="ChEBI" id="CHEBI:57856"/>
        <dbReference type="ChEBI" id="CHEBI:59789"/>
        <dbReference type="ChEBI" id="CHEBI:85452"/>
        <dbReference type="ChEBI" id="CHEBI:85454"/>
        <dbReference type="EC" id="2.1.1.37"/>
    </reaction>
</comment>
<feature type="domain" description="Chromo" evidence="11">
    <location>
        <begin position="366"/>
        <end position="419"/>
    </location>
</feature>
<keyword evidence="4 9" id="KW-0808">Transferase</keyword>
<dbReference type="PROSITE" id="PS51679">
    <property type="entry name" value="SAM_MT_C5"/>
    <property type="match status" value="1"/>
</dbReference>
<dbReference type="PROSITE" id="PS51038">
    <property type="entry name" value="BAH"/>
    <property type="match status" value="1"/>
</dbReference>
<dbReference type="InterPro" id="IPR018117">
    <property type="entry name" value="C5_DNA_meth_AS"/>
</dbReference>
<sequence>MARGIKREPNLDIQSPSRSFSTAEKKTKKSPANDDVRFVGNPVPADEAREKWPQRYQSKKKATVVVSSNGSKDESTEDEVLQARCHYTRAVIDGCSFNLYDDAYVKAGDGESNYIAKIVELFETIDRELHFTAQWFYRAEDTVIKNQAHLIDKRRVFFSDIKDENPLDCIVSKVKIARLEADVDMAAKEKAISSCDLYYDMDYSLPYFTFTTLGTDNLKTDSDASSIISSEVSSNSTLGDANFDDAKSSKECRLQQSEMTLLDLYSGCGAMSTGLCFGASISSLKLVTRWAVDLNRYACESLKLNHLETQVRNEAAEDFLCLLKEWEKLCKDFQLLGSNQLDYSQPNSSDSDENEDADDVVPHGEFEVGKLLAVCYGDPNKGNKRGLYFKVRWKGYGPSEDTWEPMDGLSKCKENVKEFVTRGYKSKILPLPGDVDCICGGPPCQGISGFNRFRNKNDPLKDPKNHQLVVFMDIVEFLKPKYVLMENVCDILKFAGGALGCYAIGRLVSINYQARLGIMAAGSYGVPQCRLRVFLWGAHSQERLPQYPLPTHEVVGRGVVLNEFKEIIVGSDKENSCNLEKTILLGDAISDMPPVTNYETNDEMLYGGAPRTDFQKYCRLKKQDLFGYTVSGQKAPKKKMLYDHLPLQLNEDDYQRVCRIPKTKGANFRDLPGVVVGPDKKAQWDPSMERVLLPSGKPLVPDYAMTFVRGTSTKPFGRLGMDDIIATVVTRAEPHNQVILHPDQDRVLTVRENARLQGFPDCYKLCGLIKERYIQVGNAVAFPVSIALGYALAKASQRVSNSEPLMTLPMKFPNCLAQLSSARQILDEV</sequence>
<dbReference type="GO" id="GO:0032259">
    <property type="term" value="P:methylation"/>
    <property type="evidence" value="ECO:0007669"/>
    <property type="project" value="UniProtKB-KW"/>
</dbReference>
<dbReference type="InterPro" id="IPR001025">
    <property type="entry name" value="BAH_dom"/>
</dbReference>
<dbReference type="InterPro" id="IPR023780">
    <property type="entry name" value="Chromo_domain"/>
</dbReference>
<feature type="domain" description="BAH" evidence="12">
    <location>
        <begin position="95"/>
        <end position="214"/>
    </location>
</feature>
<evidence type="ECO:0000256" key="7">
    <source>
        <dbReference type="ARBA" id="ARBA00023242"/>
    </source>
</evidence>
<dbReference type="Pfam" id="PF01426">
    <property type="entry name" value="BAH"/>
    <property type="match status" value="1"/>
</dbReference>
<evidence type="ECO:0000256" key="10">
    <source>
        <dbReference type="SAM" id="MobiDB-lite"/>
    </source>
</evidence>
<dbReference type="InterPro" id="IPR000953">
    <property type="entry name" value="Chromo/chromo_shadow_dom"/>
</dbReference>
<evidence type="ECO:0000259" key="11">
    <source>
        <dbReference type="PROSITE" id="PS50013"/>
    </source>
</evidence>
<dbReference type="InterPro" id="IPR016197">
    <property type="entry name" value="Chromo-like_dom_sf"/>
</dbReference>
<dbReference type="GO" id="GO:0044027">
    <property type="term" value="P:negative regulation of gene expression via chromosomal CpG island methylation"/>
    <property type="evidence" value="ECO:0007669"/>
    <property type="project" value="TreeGrafter"/>
</dbReference>
<gene>
    <name evidence="13" type="ORF">F0562_017219</name>
</gene>
<feature type="compositionally biased region" description="Basic and acidic residues" evidence="10">
    <location>
        <begin position="1"/>
        <end position="10"/>
    </location>
</feature>
<feature type="region of interest" description="Disordered" evidence="10">
    <location>
        <begin position="1"/>
        <end position="55"/>
    </location>
</feature>
<dbReference type="Gene3D" id="2.30.30.490">
    <property type="match status" value="1"/>
</dbReference>
<dbReference type="SMART" id="SM00439">
    <property type="entry name" value="BAH"/>
    <property type="match status" value="1"/>
</dbReference>
<dbReference type="EC" id="2.1.1.37" evidence="2"/>
<keyword evidence="7" id="KW-0539">Nucleus</keyword>
<dbReference type="GO" id="GO:0003886">
    <property type="term" value="F:DNA (cytosine-5-)-methyltransferase activity"/>
    <property type="evidence" value="ECO:0007669"/>
    <property type="project" value="UniProtKB-EC"/>
</dbReference>
<keyword evidence="6" id="KW-0238">DNA-binding</keyword>
<evidence type="ECO:0000256" key="8">
    <source>
        <dbReference type="ARBA" id="ARBA00047422"/>
    </source>
</evidence>
<evidence type="ECO:0000256" key="1">
    <source>
        <dbReference type="ARBA" id="ARBA00004123"/>
    </source>
</evidence>
<evidence type="ECO:0000313" key="13">
    <source>
        <dbReference type="EMBL" id="KAA8516963.1"/>
    </source>
</evidence>
<dbReference type="PANTHER" id="PTHR10629">
    <property type="entry name" value="CYTOSINE-SPECIFIC METHYLTRANSFERASE"/>
    <property type="match status" value="1"/>
</dbReference>
<dbReference type="InterPro" id="IPR001525">
    <property type="entry name" value="C5_MeTfrase"/>
</dbReference>
<dbReference type="AlphaFoldDB" id="A0A5J4ZEB6"/>
<dbReference type="CDD" id="cd18635">
    <property type="entry name" value="CD_CMT3_like"/>
    <property type="match status" value="1"/>
</dbReference>
<dbReference type="Gene3D" id="3.90.120.10">
    <property type="entry name" value="DNA Methylase, subunit A, domain 2"/>
    <property type="match status" value="1"/>
</dbReference>
<keyword evidence="3 9" id="KW-0489">Methyltransferase</keyword>
<evidence type="ECO:0000256" key="6">
    <source>
        <dbReference type="ARBA" id="ARBA00023125"/>
    </source>
</evidence>
<dbReference type="SUPFAM" id="SSF54160">
    <property type="entry name" value="Chromo domain-like"/>
    <property type="match status" value="1"/>
</dbReference>
<dbReference type="InterPro" id="IPR050390">
    <property type="entry name" value="C5-Methyltransferase"/>
</dbReference>
<dbReference type="GO" id="GO:0003677">
    <property type="term" value="F:DNA binding"/>
    <property type="evidence" value="ECO:0007669"/>
    <property type="project" value="UniProtKB-KW"/>
</dbReference>
<dbReference type="PROSITE" id="PS00094">
    <property type="entry name" value="C5_MTASE_1"/>
    <property type="match status" value="1"/>
</dbReference>
<dbReference type="Pfam" id="PF00385">
    <property type="entry name" value="Chromo"/>
    <property type="match status" value="1"/>
</dbReference>
<evidence type="ECO:0000256" key="3">
    <source>
        <dbReference type="ARBA" id="ARBA00022603"/>
    </source>
</evidence>
<reference evidence="13 14" key="1">
    <citation type="submission" date="2019-09" db="EMBL/GenBank/DDBJ databases">
        <title>A chromosome-level genome assembly of the Chinese tupelo Nyssa sinensis.</title>
        <authorList>
            <person name="Yang X."/>
            <person name="Kang M."/>
            <person name="Yang Y."/>
            <person name="Xiong H."/>
            <person name="Wang M."/>
            <person name="Zhang Z."/>
            <person name="Wang Z."/>
            <person name="Wu H."/>
            <person name="Ma T."/>
            <person name="Liu J."/>
            <person name="Xi Z."/>
        </authorList>
    </citation>
    <scope>NUCLEOTIDE SEQUENCE [LARGE SCALE GENOMIC DNA]</scope>
    <source>
        <strain evidence="13">J267</strain>
        <tissue evidence="13">Leaf</tissue>
    </source>
</reference>
<evidence type="ECO:0000256" key="5">
    <source>
        <dbReference type="ARBA" id="ARBA00022691"/>
    </source>
</evidence>
<comment type="similarity">
    <text evidence="9">Belongs to the class I-like SAM-binding methyltransferase superfamily. C5-methyltransferase family.</text>
</comment>
<dbReference type="EMBL" id="CM018051">
    <property type="protein sequence ID" value="KAA8516963.1"/>
    <property type="molecule type" value="Genomic_DNA"/>
</dbReference>
<dbReference type="PROSITE" id="PS50013">
    <property type="entry name" value="CHROMO_2"/>
    <property type="match status" value="1"/>
</dbReference>
<organism evidence="13 14">
    <name type="scientific">Nyssa sinensis</name>
    <dbReference type="NCBI Taxonomy" id="561372"/>
    <lineage>
        <taxon>Eukaryota</taxon>
        <taxon>Viridiplantae</taxon>
        <taxon>Streptophyta</taxon>
        <taxon>Embryophyta</taxon>
        <taxon>Tracheophyta</taxon>
        <taxon>Spermatophyta</taxon>
        <taxon>Magnoliopsida</taxon>
        <taxon>eudicotyledons</taxon>
        <taxon>Gunneridae</taxon>
        <taxon>Pentapetalae</taxon>
        <taxon>asterids</taxon>
        <taxon>Cornales</taxon>
        <taxon>Nyssaceae</taxon>
        <taxon>Nyssa</taxon>
    </lineage>
</organism>
<dbReference type="Gene3D" id="3.40.50.150">
    <property type="entry name" value="Vaccinia Virus protein VP39"/>
    <property type="match status" value="1"/>
</dbReference>
<accession>A0A5J4ZEB6</accession>
<feature type="active site" evidence="9">
    <location>
        <position position="444"/>
    </location>
</feature>
<evidence type="ECO:0000313" key="14">
    <source>
        <dbReference type="Proteomes" id="UP000325577"/>
    </source>
</evidence>
<evidence type="ECO:0000256" key="9">
    <source>
        <dbReference type="PROSITE-ProRule" id="PRU01016"/>
    </source>
</evidence>
<dbReference type="SMART" id="SM00298">
    <property type="entry name" value="CHROMO"/>
    <property type="match status" value="1"/>
</dbReference>
<dbReference type="PRINTS" id="PR00105">
    <property type="entry name" value="C5METTRFRASE"/>
</dbReference>
<dbReference type="GO" id="GO:0003682">
    <property type="term" value="F:chromatin binding"/>
    <property type="evidence" value="ECO:0007669"/>
    <property type="project" value="InterPro"/>
</dbReference>
<dbReference type="GO" id="GO:0005634">
    <property type="term" value="C:nucleus"/>
    <property type="evidence" value="ECO:0007669"/>
    <property type="project" value="UniProtKB-SubCell"/>
</dbReference>
<proteinExistence type="inferred from homology"/>
<name>A0A5J4ZEB6_9ASTE</name>
<dbReference type="SUPFAM" id="SSF53335">
    <property type="entry name" value="S-adenosyl-L-methionine-dependent methyltransferases"/>
    <property type="match status" value="1"/>
</dbReference>
<dbReference type="FunFam" id="3.90.120.10:FF:000003">
    <property type="entry name" value="DNA (cytosine-5)-methyltransferase 1"/>
    <property type="match status" value="1"/>
</dbReference>
<dbReference type="InterPro" id="IPR043151">
    <property type="entry name" value="BAH_sf"/>
</dbReference>
<dbReference type="InterPro" id="IPR029063">
    <property type="entry name" value="SAM-dependent_MTases_sf"/>
</dbReference>
<comment type="subcellular location">
    <subcellularLocation>
        <location evidence="1">Nucleus</location>
    </subcellularLocation>
</comment>
<keyword evidence="5 9" id="KW-0949">S-adenosyl-L-methionine</keyword>
<dbReference type="PROSITE" id="PS00598">
    <property type="entry name" value="CHROMO_1"/>
    <property type="match status" value="1"/>
</dbReference>
<dbReference type="Proteomes" id="UP000325577">
    <property type="component" value="Linkage Group LG8"/>
</dbReference>
<feature type="compositionally biased region" description="Polar residues" evidence="10">
    <location>
        <begin position="12"/>
        <end position="22"/>
    </location>
</feature>
<dbReference type="FunFam" id="2.30.30.490:FF:000011">
    <property type="entry name" value="DNA (cytosine-5)-methyltransferase 1"/>
    <property type="match status" value="1"/>
</dbReference>
<evidence type="ECO:0000256" key="4">
    <source>
        <dbReference type="ARBA" id="ARBA00022679"/>
    </source>
</evidence>
<protein>
    <recommendedName>
        <fullName evidence="2">DNA (cytosine-5-)-methyltransferase</fullName>
        <ecNumber evidence="2">2.1.1.37</ecNumber>
    </recommendedName>
</protein>
<evidence type="ECO:0000259" key="12">
    <source>
        <dbReference type="PROSITE" id="PS51038"/>
    </source>
</evidence>
<dbReference type="InterPro" id="IPR023779">
    <property type="entry name" value="Chromodomain_CS"/>
</dbReference>
<evidence type="ECO:0000256" key="2">
    <source>
        <dbReference type="ARBA" id="ARBA00011975"/>
    </source>
</evidence>
<dbReference type="OrthoDB" id="5376140at2759"/>
<keyword evidence="14" id="KW-1185">Reference proteome</keyword>
<dbReference type="PANTHER" id="PTHR10629:SF42">
    <property type="entry name" value="DNA (CYTOSINE-5)-METHYLTRANSFERASE CMT1-RELATED"/>
    <property type="match status" value="1"/>
</dbReference>